<evidence type="ECO:0000256" key="1">
    <source>
        <dbReference type="SAM" id="MobiDB-lite"/>
    </source>
</evidence>
<comment type="caution">
    <text evidence="2">The sequence shown here is derived from an EMBL/GenBank/DDBJ whole genome shotgun (WGS) entry which is preliminary data.</text>
</comment>
<dbReference type="Proteomes" id="UP000319143">
    <property type="component" value="Unassembled WGS sequence"/>
</dbReference>
<evidence type="ECO:0000313" key="2">
    <source>
        <dbReference type="EMBL" id="TWU35065.1"/>
    </source>
</evidence>
<reference evidence="2 3" key="1">
    <citation type="submission" date="2019-02" db="EMBL/GenBank/DDBJ databases">
        <title>Deep-cultivation of Planctomycetes and their phenomic and genomic characterization uncovers novel biology.</title>
        <authorList>
            <person name="Wiegand S."/>
            <person name="Jogler M."/>
            <person name="Boedeker C."/>
            <person name="Pinto D."/>
            <person name="Vollmers J."/>
            <person name="Rivas-Marin E."/>
            <person name="Kohn T."/>
            <person name="Peeters S.H."/>
            <person name="Heuer A."/>
            <person name="Rast P."/>
            <person name="Oberbeckmann S."/>
            <person name="Bunk B."/>
            <person name="Jeske O."/>
            <person name="Meyerdierks A."/>
            <person name="Storesund J.E."/>
            <person name="Kallscheuer N."/>
            <person name="Luecker S."/>
            <person name="Lage O.M."/>
            <person name="Pohl T."/>
            <person name="Merkel B.J."/>
            <person name="Hornburger P."/>
            <person name="Mueller R.-W."/>
            <person name="Bruemmer F."/>
            <person name="Labrenz M."/>
            <person name="Spormann A.M."/>
            <person name="Op Den Camp H."/>
            <person name="Overmann J."/>
            <person name="Amann R."/>
            <person name="Jetten M.S.M."/>
            <person name="Mascher T."/>
            <person name="Medema M.H."/>
            <person name="Devos D.P."/>
            <person name="Kaster A.-K."/>
            <person name="Ovreas L."/>
            <person name="Rohde M."/>
            <person name="Galperin M.Y."/>
            <person name="Jogler C."/>
        </authorList>
    </citation>
    <scope>NUCLEOTIDE SEQUENCE [LARGE SCALE GENOMIC DNA]</scope>
    <source>
        <strain evidence="2 3">Poly41</strain>
    </source>
</reference>
<name>A0A5C6DFV2_9BACT</name>
<evidence type="ECO:0000313" key="3">
    <source>
        <dbReference type="Proteomes" id="UP000319143"/>
    </source>
</evidence>
<dbReference type="EMBL" id="SJPV01000007">
    <property type="protein sequence ID" value="TWU35065.1"/>
    <property type="molecule type" value="Genomic_DNA"/>
</dbReference>
<sequence>MEIRAKWLAEAIKNRCFFAAEQLGADQNRALGVKREGKHQTSRRFPKNQTTHGAPEKTFFMVWKRGAMHFFSVQRVCTTPQKWR</sequence>
<accession>A0A5C6DFV2</accession>
<protein>
    <submittedName>
        <fullName evidence="2">Uncharacterized protein</fullName>
    </submittedName>
</protein>
<proteinExistence type="predicted"/>
<dbReference type="AlphaFoldDB" id="A0A5C6DFV2"/>
<feature type="region of interest" description="Disordered" evidence="1">
    <location>
        <begin position="33"/>
        <end position="52"/>
    </location>
</feature>
<organism evidence="2 3">
    <name type="scientific">Novipirellula artificiosorum</name>
    <dbReference type="NCBI Taxonomy" id="2528016"/>
    <lineage>
        <taxon>Bacteria</taxon>
        <taxon>Pseudomonadati</taxon>
        <taxon>Planctomycetota</taxon>
        <taxon>Planctomycetia</taxon>
        <taxon>Pirellulales</taxon>
        <taxon>Pirellulaceae</taxon>
        <taxon>Novipirellula</taxon>
    </lineage>
</organism>
<gene>
    <name evidence="2" type="ORF">Poly41_42090</name>
</gene>
<keyword evidence="3" id="KW-1185">Reference proteome</keyword>